<accession>A0A165NQK6</accession>
<organism evidence="3 4">
    <name type="scientific">Neolentinus lepideus HHB14362 ss-1</name>
    <dbReference type="NCBI Taxonomy" id="1314782"/>
    <lineage>
        <taxon>Eukaryota</taxon>
        <taxon>Fungi</taxon>
        <taxon>Dikarya</taxon>
        <taxon>Basidiomycota</taxon>
        <taxon>Agaricomycotina</taxon>
        <taxon>Agaricomycetes</taxon>
        <taxon>Gloeophyllales</taxon>
        <taxon>Gloeophyllaceae</taxon>
        <taxon>Neolentinus</taxon>
    </lineage>
</organism>
<feature type="region of interest" description="Disordered" evidence="1">
    <location>
        <begin position="409"/>
        <end position="428"/>
    </location>
</feature>
<dbReference type="AlphaFoldDB" id="A0A165NQK6"/>
<feature type="compositionally biased region" description="Acidic residues" evidence="1">
    <location>
        <begin position="367"/>
        <end position="381"/>
    </location>
</feature>
<evidence type="ECO:0000256" key="1">
    <source>
        <dbReference type="SAM" id="MobiDB-lite"/>
    </source>
</evidence>
<dbReference type="PROSITE" id="PS50174">
    <property type="entry name" value="G_PATCH"/>
    <property type="match status" value="1"/>
</dbReference>
<keyword evidence="4" id="KW-1185">Reference proteome</keyword>
<dbReference type="InterPro" id="IPR000467">
    <property type="entry name" value="G_patch_dom"/>
</dbReference>
<feature type="region of interest" description="Disordered" evidence="1">
    <location>
        <begin position="129"/>
        <end position="159"/>
    </location>
</feature>
<feature type="domain" description="G-patch" evidence="2">
    <location>
        <begin position="253"/>
        <end position="306"/>
    </location>
</feature>
<feature type="region of interest" description="Disordered" evidence="1">
    <location>
        <begin position="1"/>
        <end position="46"/>
    </location>
</feature>
<dbReference type="InterPro" id="IPR039146">
    <property type="entry name" value="GPANK1"/>
</dbReference>
<gene>
    <name evidence="3" type="ORF">NEOLEDRAFT_1182897</name>
</gene>
<protein>
    <recommendedName>
        <fullName evidence="2">G-patch domain-containing protein</fullName>
    </recommendedName>
</protein>
<evidence type="ECO:0000259" key="2">
    <source>
        <dbReference type="PROSITE" id="PS50174"/>
    </source>
</evidence>
<feature type="region of interest" description="Disordered" evidence="1">
    <location>
        <begin position="332"/>
        <end position="382"/>
    </location>
</feature>
<dbReference type="InParanoid" id="A0A165NQK6"/>
<dbReference type="PANTHER" id="PTHR20923">
    <property type="entry name" value="BAT4 PROTEIN-RELATED"/>
    <property type="match status" value="1"/>
</dbReference>
<reference evidence="3 4" key="1">
    <citation type="journal article" date="2016" name="Mol. Biol. Evol.">
        <title>Comparative Genomics of Early-Diverging Mushroom-Forming Fungi Provides Insights into the Origins of Lignocellulose Decay Capabilities.</title>
        <authorList>
            <person name="Nagy L.G."/>
            <person name="Riley R."/>
            <person name="Tritt A."/>
            <person name="Adam C."/>
            <person name="Daum C."/>
            <person name="Floudas D."/>
            <person name="Sun H."/>
            <person name="Yadav J.S."/>
            <person name="Pangilinan J."/>
            <person name="Larsson K.H."/>
            <person name="Matsuura K."/>
            <person name="Barry K."/>
            <person name="Labutti K."/>
            <person name="Kuo R."/>
            <person name="Ohm R.A."/>
            <person name="Bhattacharya S.S."/>
            <person name="Shirouzu T."/>
            <person name="Yoshinaga Y."/>
            <person name="Martin F.M."/>
            <person name="Grigoriev I.V."/>
            <person name="Hibbett D.S."/>
        </authorList>
    </citation>
    <scope>NUCLEOTIDE SEQUENCE [LARGE SCALE GENOMIC DNA]</scope>
    <source>
        <strain evidence="3 4">HHB14362 ss-1</strain>
    </source>
</reference>
<dbReference type="OrthoDB" id="2538319at2759"/>
<feature type="compositionally biased region" description="Basic residues" evidence="1">
    <location>
        <begin position="409"/>
        <end position="421"/>
    </location>
</feature>
<dbReference type="STRING" id="1314782.A0A165NQK6"/>
<evidence type="ECO:0000313" key="3">
    <source>
        <dbReference type="EMBL" id="KZT19965.1"/>
    </source>
</evidence>
<dbReference type="PANTHER" id="PTHR20923:SF1">
    <property type="entry name" value="G PATCH DOMAIN AND ANKYRIN REPEAT-CONTAINING PROTEIN 1"/>
    <property type="match status" value="1"/>
</dbReference>
<dbReference type="GO" id="GO:0003676">
    <property type="term" value="F:nucleic acid binding"/>
    <property type="evidence" value="ECO:0007669"/>
    <property type="project" value="InterPro"/>
</dbReference>
<dbReference type="EMBL" id="KV425628">
    <property type="protein sequence ID" value="KZT19965.1"/>
    <property type="molecule type" value="Genomic_DNA"/>
</dbReference>
<proteinExistence type="predicted"/>
<dbReference type="Pfam" id="PF01585">
    <property type="entry name" value="G-patch"/>
    <property type="match status" value="1"/>
</dbReference>
<feature type="compositionally biased region" description="Basic and acidic residues" evidence="1">
    <location>
        <begin position="339"/>
        <end position="355"/>
    </location>
</feature>
<dbReference type="Proteomes" id="UP000076761">
    <property type="component" value="Unassembled WGS sequence"/>
</dbReference>
<sequence length="472" mass="53223">MATITHYIRSSYSPSQRDRLLRETGQPVPSTPRSTSLPTRRTETEEDLDDAWRIESTFGAQRRVAKAPKFVKSKLQYDEFGNVIGGLEGLFDEEKKGKERALQQEQEKGVAGWYRALVSAREKRAAELDRLEKGEDSEATVSSASPGLGSRQKQEQRMEIASMSGVQPLVTANASATPIPPATIESSHQVQLQAPAAHHLHHSNWFTIHPLPSSTPSARTTSTLADILARDPPPDTKAKDKPFKPPVFLHLTPDNVGWRMLENSGWREGEGLGVNVKRRKVKLKMDETGRGEKERETKDGVRTDKKVVEIVDVDEFVESRVGKGKSVEVIDLTGDDEEAKGKGEEDFEESTKLDLDMTDVSLSGSEVTDDEDNEESEDSFELDPTRTTLLTPLPTVLKADKLGIGLHHRRVRRKHAKRVTHKPTSEAMKEHIRRGEQTRRKQLEVGRGRRGFERMRRKEEDERRRLIGYMNT</sequence>
<name>A0A165NQK6_9AGAM</name>
<evidence type="ECO:0000313" key="4">
    <source>
        <dbReference type="Proteomes" id="UP000076761"/>
    </source>
</evidence>